<dbReference type="SUPFAM" id="SSF56300">
    <property type="entry name" value="Metallo-dependent phosphatases"/>
    <property type="match status" value="1"/>
</dbReference>
<keyword evidence="12" id="KW-0539">Nucleus</keyword>
<dbReference type="Proteomes" id="UP001201163">
    <property type="component" value="Unassembled WGS sequence"/>
</dbReference>
<evidence type="ECO:0000256" key="1">
    <source>
        <dbReference type="ARBA" id="ARBA00001936"/>
    </source>
</evidence>
<dbReference type="Pfam" id="PF00149">
    <property type="entry name" value="Metallophos"/>
    <property type="match status" value="1"/>
</dbReference>
<evidence type="ECO:0000256" key="6">
    <source>
        <dbReference type="ARBA" id="ARBA00022664"/>
    </source>
</evidence>
<dbReference type="GO" id="GO:0008419">
    <property type="term" value="F:RNA lariat debranching enzyme activity"/>
    <property type="evidence" value="ECO:0007669"/>
    <property type="project" value="TreeGrafter"/>
</dbReference>
<dbReference type="FunFam" id="3.60.21.10:FF:000035">
    <property type="entry name" value="Lariat debranching enzyme"/>
    <property type="match status" value="1"/>
</dbReference>
<proteinExistence type="inferred from homology"/>
<dbReference type="InterPro" id="IPR041816">
    <property type="entry name" value="Dbr1_N"/>
</dbReference>
<evidence type="ECO:0000313" key="16">
    <source>
        <dbReference type="Proteomes" id="UP001201163"/>
    </source>
</evidence>
<keyword evidence="8" id="KW-0378">Hydrolase</keyword>
<dbReference type="PANTHER" id="PTHR12849:SF0">
    <property type="entry name" value="LARIAT DEBRANCHING ENZYME"/>
    <property type="match status" value="1"/>
</dbReference>
<evidence type="ECO:0000256" key="2">
    <source>
        <dbReference type="ARBA" id="ARBA00001947"/>
    </source>
</evidence>
<dbReference type="SMART" id="SM01124">
    <property type="entry name" value="DBR1"/>
    <property type="match status" value="1"/>
</dbReference>
<evidence type="ECO:0000256" key="9">
    <source>
        <dbReference type="ARBA" id="ARBA00022833"/>
    </source>
</evidence>
<evidence type="ECO:0000256" key="8">
    <source>
        <dbReference type="ARBA" id="ARBA00022801"/>
    </source>
</evidence>
<evidence type="ECO:0000313" key="15">
    <source>
        <dbReference type="EMBL" id="KAH9000501.1"/>
    </source>
</evidence>
<keyword evidence="9" id="KW-0862">Zinc</keyword>
<comment type="caution">
    <text evidence="15">The sequence shown here is derived from an EMBL/GenBank/DDBJ whole genome shotgun (WGS) entry which is preliminary data.</text>
</comment>
<dbReference type="PANTHER" id="PTHR12849">
    <property type="entry name" value="RNA LARIAT DEBRANCHING ENZYME"/>
    <property type="match status" value="1"/>
</dbReference>
<evidence type="ECO:0000256" key="7">
    <source>
        <dbReference type="ARBA" id="ARBA00022723"/>
    </source>
</evidence>
<dbReference type="InterPro" id="IPR007708">
    <property type="entry name" value="DBR1_C"/>
</dbReference>
<evidence type="ECO:0000259" key="14">
    <source>
        <dbReference type="SMART" id="SM01124"/>
    </source>
</evidence>
<dbReference type="GO" id="GO:0005634">
    <property type="term" value="C:nucleus"/>
    <property type="evidence" value="ECO:0007669"/>
    <property type="project" value="UniProtKB-SubCell"/>
</dbReference>
<evidence type="ECO:0000256" key="4">
    <source>
        <dbReference type="ARBA" id="ARBA00004123"/>
    </source>
</evidence>
<evidence type="ECO:0000256" key="10">
    <source>
        <dbReference type="ARBA" id="ARBA00023004"/>
    </source>
</evidence>
<comment type="cofactor">
    <cofactor evidence="2">
        <name>Zn(2+)</name>
        <dbReference type="ChEBI" id="CHEBI:29105"/>
    </cofactor>
</comment>
<dbReference type="GO" id="GO:0000398">
    <property type="term" value="P:mRNA splicing, via spliceosome"/>
    <property type="evidence" value="ECO:0007669"/>
    <property type="project" value="TreeGrafter"/>
</dbReference>
<comment type="similarity">
    <text evidence="5">Belongs to the lariat debranching enzyme family.</text>
</comment>
<keyword evidence="7" id="KW-0479">Metal-binding</keyword>
<evidence type="ECO:0000256" key="3">
    <source>
        <dbReference type="ARBA" id="ARBA00001954"/>
    </source>
</evidence>
<evidence type="ECO:0000256" key="11">
    <source>
        <dbReference type="ARBA" id="ARBA00023211"/>
    </source>
</evidence>
<keyword evidence="10" id="KW-0408">Iron</keyword>
<feature type="region of interest" description="Disordered" evidence="13">
    <location>
        <begin position="253"/>
        <end position="272"/>
    </location>
</feature>
<protein>
    <submittedName>
        <fullName evidence="15">Lariat debranching enzyme, C-terminal domain-containing protein</fullName>
    </submittedName>
</protein>
<name>A0AAD4LSE5_9AGAM</name>
<organism evidence="15 16">
    <name type="scientific">Lactarius akahatsu</name>
    <dbReference type="NCBI Taxonomy" id="416441"/>
    <lineage>
        <taxon>Eukaryota</taxon>
        <taxon>Fungi</taxon>
        <taxon>Dikarya</taxon>
        <taxon>Basidiomycota</taxon>
        <taxon>Agaricomycotina</taxon>
        <taxon>Agaricomycetes</taxon>
        <taxon>Russulales</taxon>
        <taxon>Russulaceae</taxon>
        <taxon>Lactarius</taxon>
    </lineage>
</organism>
<dbReference type="InterPro" id="IPR004843">
    <property type="entry name" value="Calcineurin-like_PHP"/>
</dbReference>
<evidence type="ECO:0000256" key="12">
    <source>
        <dbReference type="ARBA" id="ARBA00023242"/>
    </source>
</evidence>
<comment type="subcellular location">
    <subcellularLocation>
        <location evidence="4">Nucleus</location>
    </subcellularLocation>
</comment>
<dbReference type="InterPro" id="IPR029052">
    <property type="entry name" value="Metallo-depent_PP-like"/>
</dbReference>
<dbReference type="AlphaFoldDB" id="A0AAD4LSE5"/>
<keyword evidence="16" id="KW-1185">Reference proteome</keyword>
<keyword evidence="6" id="KW-0507">mRNA processing</keyword>
<dbReference type="EMBL" id="JAKELL010000002">
    <property type="protein sequence ID" value="KAH9000501.1"/>
    <property type="molecule type" value="Genomic_DNA"/>
</dbReference>
<dbReference type="Gene3D" id="3.60.21.10">
    <property type="match status" value="1"/>
</dbReference>
<accession>A0AAD4LSE5</accession>
<keyword evidence="11" id="KW-0464">Manganese</keyword>
<dbReference type="CDD" id="cd00844">
    <property type="entry name" value="MPP_Dbr1_N"/>
    <property type="match status" value="1"/>
</dbReference>
<comment type="cofactor">
    <cofactor evidence="3">
        <name>Fe(2+)</name>
        <dbReference type="ChEBI" id="CHEBI:29033"/>
    </cofactor>
</comment>
<gene>
    <name evidence="15" type="ORF">EDB92DRAFT_1831674</name>
</gene>
<reference evidence="15" key="1">
    <citation type="submission" date="2022-01" db="EMBL/GenBank/DDBJ databases">
        <title>Comparative genomics reveals a dynamic genome evolution in the ectomycorrhizal milk-cap (Lactarius) mushrooms.</title>
        <authorList>
            <consortium name="DOE Joint Genome Institute"/>
            <person name="Lebreton A."/>
            <person name="Tang N."/>
            <person name="Kuo A."/>
            <person name="LaButti K."/>
            <person name="Drula E."/>
            <person name="Barry K."/>
            <person name="Clum A."/>
            <person name="Lipzen A."/>
            <person name="Mousain D."/>
            <person name="Ng V."/>
            <person name="Wang R."/>
            <person name="Wang X."/>
            <person name="Dai Y."/>
            <person name="Henrissat B."/>
            <person name="Grigoriev I.V."/>
            <person name="Guerin-Laguette A."/>
            <person name="Yu F."/>
            <person name="Martin F.M."/>
        </authorList>
    </citation>
    <scope>NUCLEOTIDE SEQUENCE</scope>
    <source>
        <strain evidence="15">QP</strain>
    </source>
</reference>
<dbReference type="GO" id="GO:0046872">
    <property type="term" value="F:metal ion binding"/>
    <property type="evidence" value="ECO:0007669"/>
    <property type="project" value="UniProtKB-KW"/>
</dbReference>
<dbReference type="Pfam" id="PF05011">
    <property type="entry name" value="DBR1"/>
    <property type="match status" value="1"/>
</dbReference>
<comment type="cofactor">
    <cofactor evidence="1">
        <name>Mn(2+)</name>
        <dbReference type="ChEBI" id="CHEBI:29035"/>
    </cofactor>
</comment>
<evidence type="ECO:0000256" key="13">
    <source>
        <dbReference type="SAM" id="MobiDB-lite"/>
    </source>
</evidence>
<feature type="domain" description="Lariat debranching enzyme C-terminal" evidence="14">
    <location>
        <begin position="287"/>
        <end position="419"/>
    </location>
</feature>
<evidence type="ECO:0000256" key="5">
    <source>
        <dbReference type="ARBA" id="ARBA00006045"/>
    </source>
</evidence>
<sequence>MKVAVEGCCHGELDAIYSHIQNLETQKKYKVDLLLICGDFEAIRDKRDLQTMAVPQKYKRMGDFHKYYTGQATAPVLTIVIGGNHEASNHLWELYHGGWLAPNIYFLGHAGCVQVNGIRIAGASGIFKQHDYHRGHFEKQPYDNSTMRSIYHIREYNVRRLALLSSPDVFLSHDWPSGVEQHGNVDDLLRRKPFFRSDIESNQLGSPPLMSLLRNLKPSWWFAAHLHTRFEARVQHDPPGPPVVAASNPDEIAIGDEDDDFEVPKDTTTPQNQDEIVLDNDTETVALPPPPPRETKFLALDKCLPRRQFLEVVDIPTKKEGSSSEGPMAVVLSYDPEWLAITRAFQPYLSRKREQATYPDPDAAREAVAREWDWVQTHALPKLGAECRVDACQRFVQGVDGAWQQTDAFVALLEVENVVRP</sequence>